<sequence>MIITLKDTTSSEIASRIIALREEGGSATLARVLTLIVVVSDALDVERAIEISDAASREHPCRVIVVVDSGSTDGPARFNAQIRVGDSAGASDVVVLEPRGAAATDLASLVAPLLLPDTPVVTYWPDTPPSSPSNHPLGSLAVRRITDSRSAECPMDAIRALGDVYAPGDTDLAWSGVTLWRALLATIVEDFDMVPERIRVTGHATHPSSFLIAAWLNYKLGIPTAHEVDPDAQTITGVHFEFSDGREVALTRRAGSSVAHLQRSGFDTAFVNLPRRAVQDCLMEELRRLDPDIFYGSILAALDQIPLVPADTVKQDATAQEGFGQ</sequence>
<dbReference type="InterPro" id="IPR046802">
    <property type="entry name" value="OpcA_G6PD_C"/>
</dbReference>
<feature type="domain" description="Glucose-6-phosphate dehydrogenase assembly protein OpcA N-terminal" evidence="1">
    <location>
        <begin position="53"/>
        <end position="161"/>
    </location>
</feature>
<organism evidence="3 4">
    <name type="scientific">Schaalia canis</name>
    <dbReference type="NCBI Taxonomy" id="100469"/>
    <lineage>
        <taxon>Bacteria</taxon>
        <taxon>Bacillati</taxon>
        <taxon>Actinomycetota</taxon>
        <taxon>Actinomycetes</taxon>
        <taxon>Actinomycetales</taxon>
        <taxon>Actinomycetaceae</taxon>
        <taxon>Schaalia</taxon>
    </lineage>
</organism>
<accession>A0A3P1SGX3</accession>
<dbReference type="OrthoDB" id="128564at2"/>
<dbReference type="Pfam" id="PF20171">
    <property type="entry name" value="OpcA_G6PD_C"/>
    <property type="match status" value="1"/>
</dbReference>
<dbReference type="PANTHER" id="PTHR38658">
    <property type="entry name" value="OXPP CYCLE PROTEIN OPCA-RELATED"/>
    <property type="match status" value="1"/>
</dbReference>
<keyword evidence="4" id="KW-1185">Reference proteome</keyword>
<evidence type="ECO:0000259" key="2">
    <source>
        <dbReference type="Pfam" id="PF20171"/>
    </source>
</evidence>
<gene>
    <name evidence="3" type="ORF">EII11_00580</name>
</gene>
<dbReference type="Pfam" id="PF10128">
    <property type="entry name" value="OpcA_G6PD_assem"/>
    <property type="match status" value="1"/>
</dbReference>
<reference evidence="3 4" key="1">
    <citation type="submission" date="2018-11" db="EMBL/GenBank/DDBJ databases">
        <title>Genomes From Bacteria Associated with the Canine Oral Cavity: a Test Case for Automated Genome-Based Taxonomic Assignment.</title>
        <authorList>
            <person name="Coil D.A."/>
            <person name="Jospin G."/>
            <person name="Darling A.E."/>
            <person name="Wallis C."/>
            <person name="Davis I.J."/>
            <person name="Harris S."/>
            <person name="Eisen J.A."/>
            <person name="Holcombe L.J."/>
            <person name="O'Flynn C."/>
        </authorList>
    </citation>
    <scope>NUCLEOTIDE SEQUENCE [LARGE SCALE GENOMIC DNA]</scope>
    <source>
        <strain evidence="3 4">OH770</strain>
    </source>
</reference>
<dbReference type="EMBL" id="RQZF01000001">
    <property type="protein sequence ID" value="RRC96200.1"/>
    <property type="molecule type" value="Genomic_DNA"/>
</dbReference>
<dbReference type="RefSeq" id="WP_124867547.1">
    <property type="nucleotide sequence ID" value="NZ_RQZF01000001.1"/>
</dbReference>
<protein>
    <submittedName>
        <fullName evidence="3">Oxppcycle protein OpcA</fullName>
    </submittedName>
</protein>
<dbReference type="PANTHER" id="PTHR38658:SF1">
    <property type="entry name" value="OXPP CYCLE PROTEIN OPCA-RELATED"/>
    <property type="match status" value="1"/>
</dbReference>
<dbReference type="InterPro" id="IPR046801">
    <property type="entry name" value="OpcA_G6PD_N"/>
</dbReference>
<name>A0A3P1SGX3_9ACTO</name>
<evidence type="ECO:0000313" key="3">
    <source>
        <dbReference type="EMBL" id="RRC96200.1"/>
    </source>
</evidence>
<evidence type="ECO:0000259" key="1">
    <source>
        <dbReference type="Pfam" id="PF10128"/>
    </source>
</evidence>
<proteinExistence type="predicted"/>
<comment type="caution">
    <text evidence="3">The sequence shown here is derived from an EMBL/GenBank/DDBJ whole genome shotgun (WGS) entry which is preliminary data.</text>
</comment>
<feature type="domain" description="Glucose-6-phosphate dehydrogenase assembly protein OpcA C-terminal" evidence="2">
    <location>
        <begin position="167"/>
        <end position="297"/>
    </location>
</feature>
<dbReference type="InterPro" id="IPR004555">
    <property type="entry name" value="G6PDH_assembly_OpcA"/>
</dbReference>
<dbReference type="AlphaFoldDB" id="A0A3P1SGX3"/>
<evidence type="ECO:0000313" key="4">
    <source>
        <dbReference type="Proteomes" id="UP000280444"/>
    </source>
</evidence>
<dbReference type="Proteomes" id="UP000280444">
    <property type="component" value="Unassembled WGS sequence"/>
</dbReference>